<dbReference type="GO" id="GO:0004852">
    <property type="term" value="F:uroporphyrinogen-III synthase activity"/>
    <property type="evidence" value="ECO:0007669"/>
    <property type="project" value="InterPro"/>
</dbReference>
<dbReference type="PANTHER" id="PTHR12390:SF0">
    <property type="entry name" value="UROPORPHYRINOGEN-III SYNTHASE"/>
    <property type="match status" value="1"/>
</dbReference>
<proteinExistence type="predicted"/>
<gene>
    <name evidence="2" type="ORF">SAMN04488130_101447</name>
</gene>
<dbReference type="InterPro" id="IPR036108">
    <property type="entry name" value="4pyrrol_syn_uPrphyn_synt_sf"/>
</dbReference>
<evidence type="ECO:0000313" key="3">
    <source>
        <dbReference type="Proteomes" id="UP000236737"/>
    </source>
</evidence>
<dbReference type="GO" id="GO:0005829">
    <property type="term" value="C:cytosol"/>
    <property type="evidence" value="ECO:0007669"/>
    <property type="project" value="TreeGrafter"/>
</dbReference>
<accession>A0A1H5SUD4</accession>
<evidence type="ECO:0000259" key="1">
    <source>
        <dbReference type="Pfam" id="PF02602"/>
    </source>
</evidence>
<dbReference type="OrthoDB" id="1523900at2"/>
<sequence length="227" mass="25554">MSQTSILSTKTLSAEQRQVFLDANFDLLEQDFIAIKNNLFELNTINNNLIFSSQNAVLSLIEQNGWEVLKTKPVFCVGIKTKELLELHGFTVDVYLDYASELAEIITLIYNKESYTFLSGNLRKETLPKALKSAGITFNEIEVYQTTLAPFKISDQENFDGILFFSPSAVESYLTNNKIKNEVCFCVGTTTASALEAKKIKNIVIAETPTIEEVILEVIEYYTTESI</sequence>
<name>A0A1H5SUD4_9FLAO</name>
<feature type="domain" description="Tetrapyrrole biosynthesis uroporphyrinogen III synthase" evidence="1">
    <location>
        <begin position="47"/>
        <end position="214"/>
    </location>
</feature>
<evidence type="ECO:0000313" key="2">
    <source>
        <dbReference type="EMBL" id="SEF54129.1"/>
    </source>
</evidence>
<organism evidence="2 3">
    <name type="scientific">Flavobacterium urumqiense</name>
    <dbReference type="NCBI Taxonomy" id="935224"/>
    <lineage>
        <taxon>Bacteria</taxon>
        <taxon>Pseudomonadati</taxon>
        <taxon>Bacteroidota</taxon>
        <taxon>Flavobacteriia</taxon>
        <taxon>Flavobacteriales</taxon>
        <taxon>Flavobacteriaceae</taxon>
        <taxon>Flavobacterium</taxon>
    </lineage>
</organism>
<dbReference type="EMBL" id="FNVP01000001">
    <property type="protein sequence ID" value="SEF54129.1"/>
    <property type="molecule type" value="Genomic_DNA"/>
</dbReference>
<dbReference type="AlphaFoldDB" id="A0A1H5SUD4"/>
<keyword evidence="3" id="KW-1185">Reference proteome</keyword>
<dbReference type="RefSeq" id="WP_103998570.1">
    <property type="nucleotide sequence ID" value="NZ_FNVP01000001.1"/>
</dbReference>
<dbReference type="Proteomes" id="UP000236737">
    <property type="component" value="Unassembled WGS sequence"/>
</dbReference>
<dbReference type="InterPro" id="IPR039793">
    <property type="entry name" value="UROS/Hem4"/>
</dbReference>
<dbReference type="CDD" id="cd06578">
    <property type="entry name" value="HemD"/>
    <property type="match status" value="1"/>
</dbReference>
<dbReference type="SUPFAM" id="SSF69618">
    <property type="entry name" value="HemD-like"/>
    <property type="match status" value="1"/>
</dbReference>
<dbReference type="Pfam" id="PF02602">
    <property type="entry name" value="HEM4"/>
    <property type="match status" value="1"/>
</dbReference>
<protein>
    <submittedName>
        <fullName evidence="2">Uroporphyrinogen-III synthase</fullName>
    </submittedName>
</protein>
<dbReference type="Gene3D" id="3.40.50.10090">
    <property type="match status" value="2"/>
</dbReference>
<dbReference type="PANTHER" id="PTHR12390">
    <property type="entry name" value="UROPORPHYRINOGEN III SYNTHASE"/>
    <property type="match status" value="1"/>
</dbReference>
<dbReference type="GO" id="GO:0006780">
    <property type="term" value="P:uroporphyrinogen III biosynthetic process"/>
    <property type="evidence" value="ECO:0007669"/>
    <property type="project" value="InterPro"/>
</dbReference>
<reference evidence="3" key="1">
    <citation type="submission" date="2016-10" db="EMBL/GenBank/DDBJ databases">
        <authorList>
            <person name="Varghese N."/>
            <person name="Submissions S."/>
        </authorList>
    </citation>
    <scope>NUCLEOTIDE SEQUENCE [LARGE SCALE GENOMIC DNA]</scope>
    <source>
        <strain evidence="3">CGMCC 1.9230</strain>
    </source>
</reference>
<dbReference type="InterPro" id="IPR003754">
    <property type="entry name" value="4pyrrol_synth_uPrphyn_synth"/>
</dbReference>